<dbReference type="Proteomes" id="UP000317990">
    <property type="component" value="Unassembled WGS sequence"/>
</dbReference>
<evidence type="ECO:0000256" key="1">
    <source>
        <dbReference type="ARBA" id="ARBA00004196"/>
    </source>
</evidence>
<feature type="signal peptide" evidence="6">
    <location>
        <begin position="1"/>
        <end position="28"/>
    </location>
</feature>
<dbReference type="AlphaFoldDB" id="A0A524RMF7"/>
<dbReference type="PANTHER" id="PTHR48059:SF30">
    <property type="entry name" value="OS06G0587000 PROTEIN"/>
    <property type="match status" value="1"/>
</dbReference>
<evidence type="ECO:0000313" key="7">
    <source>
        <dbReference type="EMBL" id="TGG91618.1"/>
    </source>
</evidence>
<evidence type="ECO:0000256" key="6">
    <source>
        <dbReference type="SAM" id="SignalP"/>
    </source>
</evidence>
<sequence>MPLNKISRILMPALLSLSTASFSFAVQAAERGRIRSLQGNADLLQRNLALGMGTPTFVNGAASDSAVLDNNMNNLEGLHISQNRLSAPKSERDVLIEFYDATNGDNWKSSYNNGNWKSNKPLSEWYGVTTDSSGRVTKLELGWRGLTGSIPAALGKLNNLKELRLNNNRLMGSIPAALGKLNNLEILWLEYNELTGSIPAALGKLNNLENLYLRGNELTGSIPAALANVRYLGVDVANAWKPKPKPKLKPKPKPKPRQWKRGDVAYICGTVEGFFGILMHVSCRVRLLETPPRSGAFGVQVDDDTCSSNWLKSTSYGDVNWLNSTAWLDSSCEKN</sequence>
<comment type="caution">
    <text evidence="7">The sequence shown here is derived from an EMBL/GenBank/DDBJ whole genome shotgun (WGS) entry which is preliminary data.</text>
</comment>
<dbReference type="FunFam" id="3.80.10.10:FF:000400">
    <property type="entry name" value="Nuclear pore complex protein NUP107"/>
    <property type="match status" value="1"/>
</dbReference>
<feature type="chain" id="PRO_5021751357" description="Leucine-rich repeat domain-containing protein" evidence="6">
    <location>
        <begin position="29"/>
        <end position="335"/>
    </location>
</feature>
<comment type="subcellular location">
    <subcellularLocation>
        <location evidence="1">Cell envelope</location>
    </subcellularLocation>
    <subcellularLocation>
        <location evidence="2">Membrane</location>
    </subcellularLocation>
</comment>
<keyword evidence="4" id="KW-0677">Repeat</keyword>
<dbReference type="Gene3D" id="3.80.10.10">
    <property type="entry name" value="Ribonuclease Inhibitor"/>
    <property type="match status" value="1"/>
</dbReference>
<dbReference type="Pfam" id="PF13855">
    <property type="entry name" value="LRR_8"/>
    <property type="match status" value="1"/>
</dbReference>
<evidence type="ECO:0000256" key="2">
    <source>
        <dbReference type="ARBA" id="ARBA00004370"/>
    </source>
</evidence>
<evidence type="ECO:0000313" key="8">
    <source>
        <dbReference type="Proteomes" id="UP000317990"/>
    </source>
</evidence>
<evidence type="ECO:0000256" key="4">
    <source>
        <dbReference type="ARBA" id="ARBA00022737"/>
    </source>
</evidence>
<protein>
    <recommendedName>
        <fullName evidence="9">Leucine-rich repeat domain-containing protein</fullName>
    </recommendedName>
</protein>
<dbReference type="InterPro" id="IPR001611">
    <property type="entry name" value="Leu-rich_rpt"/>
</dbReference>
<evidence type="ECO:0008006" key="9">
    <source>
        <dbReference type="Google" id="ProtNLM"/>
    </source>
</evidence>
<organism evidence="7 8">
    <name type="scientific">Aphanocapsa feldmannii 277cV</name>
    <dbReference type="NCBI Taxonomy" id="2507553"/>
    <lineage>
        <taxon>Bacteria</taxon>
        <taxon>Bacillati</taxon>
        <taxon>Cyanobacteriota</taxon>
        <taxon>Cyanophyceae</taxon>
        <taxon>Oscillatoriophycideae</taxon>
        <taxon>Chroococcales</taxon>
        <taxon>Microcystaceae</taxon>
        <taxon>Aphanocapsa</taxon>
    </lineage>
</organism>
<reference evidence="7 8" key="1">
    <citation type="journal article" date="2019" name="mSystems">
        <title>Life at home and on the roam: Genomic adaptions reflect the dual lifestyle of an intracellular, facultative symbiont.</title>
        <authorList>
            <person name="Burgsdorf I."/>
        </authorList>
    </citation>
    <scope>NUCLEOTIDE SEQUENCE [LARGE SCALE GENOMIC DNA]</scope>
    <source>
        <strain evidence="7">277cV</strain>
    </source>
</reference>
<proteinExistence type="predicted"/>
<dbReference type="GO" id="GO:0016020">
    <property type="term" value="C:membrane"/>
    <property type="evidence" value="ECO:0007669"/>
    <property type="project" value="UniProtKB-SubCell"/>
</dbReference>
<gene>
    <name evidence="7" type="ORF">ERJ67_07685</name>
</gene>
<name>A0A524RMF7_9CHRO</name>
<dbReference type="GO" id="GO:0030313">
    <property type="term" value="C:cell envelope"/>
    <property type="evidence" value="ECO:0007669"/>
    <property type="project" value="UniProtKB-SubCell"/>
</dbReference>
<dbReference type="InterPro" id="IPR051848">
    <property type="entry name" value="PGIP"/>
</dbReference>
<dbReference type="SUPFAM" id="SSF52058">
    <property type="entry name" value="L domain-like"/>
    <property type="match status" value="1"/>
</dbReference>
<evidence type="ECO:0000256" key="5">
    <source>
        <dbReference type="ARBA" id="ARBA00023136"/>
    </source>
</evidence>
<evidence type="ECO:0000256" key="3">
    <source>
        <dbReference type="ARBA" id="ARBA00022729"/>
    </source>
</evidence>
<keyword evidence="3 6" id="KW-0732">Signal</keyword>
<accession>A0A524RMF7</accession>
<keyword evidence="5" id="KW-0472">Membrane</keyword>
<dbReference type="EMBL" id="SRMO01000072">
    <property type="protein sequence ID" value="TGG91618.1"/>
    <property type="molecule type" value="Genomic_DNA"/>
</dbReference>
<dbReference type="InterPro" id="IPR032675">
    <property type="entry name" value="LRR_dom_sf"/>
</dbReference>
<dbReference type="PANTHER" id="PTHR48059">
    <property type="entry name" value="POLYGALACTURONASE INHIBITOR 1"/>
    <property type="match status" value="1"/>
</dbReference>